<evidence type="ECO:0000256" key="1">
    <source>
        <dbReference type="SAM" id="SignalP"/>
    </source>
</evidence>
<sequence>MHFAVILPSLVFTATYILANPVPAAAEGLSPAERVSLRDAQRSASSAVAAAAAATSTTRRLSPAERVSLRDAARSASAASAAAATSLTTPTSTLRMERLPWTSRTVLAEATATVVSTARPATFPYKIRGDIYASTDSIYLGQNAFLRTIETTPDRGAGFTLCNYSSDVFTNYPDVVGPSGVALPPYNQLARWHTYISESLIEDSGLSLKDFCNRTVHILNTDNGYSADHLIFGSCPKRICPDGLATARTILKAQLGNPTVDANRRAASGFFTIQ</sequence>
<organism evidence="2 3">
    <name type="scientific">Rhodotorula paludigena</name>
    <dbReference type="NCBI Taxonomy" id="86838"/>
    <lineage>
        <taxon>Eukaryota</taxon>
        <taxon>Fungi</taxon>
        <taxon>Dikarya</taxon>
        <taxon>Basidiomycota</taxon>
        <taxon>Pucciniomycotina</taxon>
        <taxon>Microbotryomycetes</taxon>
        <taxon>Sporidiobolales</taxon>
        <taxon>Sporidiobolaceae</taxon>
        <taxon>Rhodotorula</taxon>
    </lineage>
</organism>
<keyword evidence="1" id="KW-0732">Signal</keyword>
<reference evidence="2 3" key="1">
    <citation type="submission" date="2021-12" db="EMBL/GenBank/DDBJ databases">
        <title>High titer production of polyol ester of fatty acids by Rhodotorula paludigena BS15 towards product separation-free biomass refinery.</title>
        <authorList>
            <person name="Mano J."/>
            <person name="Ono H."/>
            <person name="Tanaka T."/>
            <person name="Naito K."/>
            <person name="Sushida H."/>
            <person name="Ike M."/>
            <person name="Tokuyasu K."/>
            <person name="Kitaoka M."/>
        </authorList>
    </citation>
    <scope>NUCLEOTIDE SEQUENCE [LARGE SCALE GENOMIC DNA]</scope>
    <source>
        <strain evidence="2 3">BS15</strain>
    </source>
</reference>
<protein>
    <submittedName>
        <fullName evidence="2">Uncharacterized protein</fullName>
    </submittedName>
</protein>
<name>A0AAV5GV89_9BASI</name>
<feature type="chain" id="PRO_5043528844" evidence="1">
    <location>
        <begin position="20"/>
        <end position="274"/>
    </location>
</feature>
<evidence type="ECO:0000313" key="2">
    <source>
        <dbReference type="EMBL" id="GJN94449.1"/>
    </source>
</evidence>
<keyword evidence="3" id="KW-1185">Reference proteome</keyword>
<dbReference type="EMBL" id="BQKY01000017">
    <property type="protein sequence ID" value="GJN94449.1"/>
    <property type="molecule type" value="Genomic_DNA"/>
</dbReference>
<proteinExistence type="predicted"/>
<feature type="signal peptide" evidence="1">
    <location>
        <begin position="1"/>
        <end position="19"/>
    </location>
</feature>
<dbReference type="Proteomes" id="UP001342314">
    <property type="component" value="Unassembled WGS sequence"/>
</dbReference>
<accession>A0AAV5GV89</accession>
<dbReference type="AlphaFoldDB" id="A0AAV5GV89"/>
<evidence type="ECO:0000313" key="3">
    <source>
        <dbReference type="Proteomes" id="UP001342314"/>
    </source>
</evidence>
<comment type="caution">
    <text evidence="2">The sequence shown here is derived from an EMBL/GenBank/DDBJ whole genome shotgun (WGS) entry which is preliminary data.</text>
</comment>
<gene>
    <name evidence="2" type="ORF">Rhopal_007529-T1</name>
</gene>